<keyword evidence="3" id="KW-1185">Reference proteome</keyword>
<evidence type="ECO:0000259" key="1">
    <source>
        <dbReference type="PROSITE" id="PS51184"/>
    </source>
</evidence>
<dbReference type="InterPro" id="IPR003347">
    <property type="entry name" value="JmjC_dom"/>
</dbReference>
<dbReference type="SUPFAM" id="SSF51197">
    <property type="entry name" value="Clavaminate synthase-like"/>
    <property type="match status" value="1"/>
</dbReference>
<dbReference type="RefSeq" id="WP_145348842.1">
    <property type="nucleotide sequence ID" value="NZ_CP036261.1"/>
</dbReference>
<name>A0A517M8E4_9BACT</name>
<proteinExistence type="predicted"/>
<accession>A0A517M8E4</accession>
<sequence length="296" mass="33766">MLQPLPTALSQDHLCDLNQQKFIDDFNRRPFKIGHQLSDHPLFALESLIELSKDLPADRVEYNAGNLPVSQDPTSTPQNGLSVEETIQRIQQCQSWLVLKNVELNNQYGDLLDQCLDQVKPLAALVSEGMTHKQGFIFISSPGSVTPFHIDPENNFLLQIRGTKKVWMFGQNDREVLPETQVEDFFSGAHRNMQFEERFRERGEQFDLSPGEGLHFPVVAPHYVENGPEVSVSFSITFQTQDSSDRQTLHRFNRHLRRIGLTPSNVGERPGRDNAKLAMLRTLRKVKNIVRRPADA</sequence>
<dbReference type="PANTHER" id="PTHR12461">
    <property type="entry name" value="HYPOXIA-INDUCIBLE FACTOR 1 ALPHA INHIBITOR-RELATED"/>
    <property type="match status" value="1"/>
</dbReference>
<dbReference type="OrthoDB" id="3776825at2"/>
<feature type="domain" description="JmjC" evidence="1">
    <location>
        <begin position="94"/>
        <end position="255"/>
    </location>
</feature>
<dbReference type="Pfam" id="PF13621">
    <property type="entry name" value="Cupin_8"/>
    <property type="match status" value="1"/>
</dbReference>
<reference evidence="2 3" key="1">
    <citation type="submission" date="2019-02" db="EMBL/GenBank/DDBJ databases">
        <title>Deep-cultivation of Planctomycetes and their phenomic and genomic characterization uncovers novel biology.</title>
        <authorList>
            <person name="Wiegand S."/>
            <person name="Jogler M."/>
            <person name="Boedeker C."/>
            <person name="Pinto D."/>
            <person name="Vollmers J."/>
            <person name="Rivas-Marin E."/>
            <person name="Kohn T."/>
            <person name="Peeters S.H."/>
            <person name="Heuer A."/>
            <person name="Rast P."/>
            <person name="Oberbeckmann S."/>
            <person name="Bunk B."/>
            <person name="Jeske O."/>
            <person name="Meyerdierks A."/>
            <person name="Storesund J.E."/>
            <person name="Kallscheuer N."/>
            <person name="Luecker S."/>
            <person name="Lage O.M."/>
            <person name="Pohl T."/>
            <person name="Merkel B.J."/>
            <person name="Hornburger P."/>
            <person name="Mueller R.-W."/>
            <person name="Bruemmer F."/>
            <person name="Labrenz M."/>
            <person name="Spormann A.M."/>
            <person name="Op den Camp H."/>
            <person name="Overmann J."/>
            <person name="Amann R."/>
            <person name="Jetten M.S.M."/>
            <person name="Mascher T."/>
            <person name="Medema M.H."/>
            <person name="Devos D.P."/>
            <person name="Kaster A.-K."/>
            <person name="Ovreas L."/>
            <person name="Rohde M."/>
            <person name="Galperin M.Y."/>
            <person name="Jogler C."/>
        </authorList>
    </citation>
    <scope>NUCLEOTIDE SEQUENCE [LARGE SCALE GENOMIC DNA]</scope>
    <source>
        <strain evidence="2 3">EC9</strain>
    </source>
</reference>
<dbReference type="AlphaFoldDB" id="A0A517M8E4"/>
<dbReference type="KEGG" id="ruv:EC9_53760"/>
<protein>
    <submittedName>
        <fullName evidence="2">Cupin superfamily protein</fullName>
    </submittedName>
</protein>
<organism evidence="2 3">
    <name type="scientific">Rosistilla ulvae</name>
    <dbReference type="NCBI Taxonomy" id="1930277"/>
    <lineage>
        <taxon>Bacteria</taxon>
        <taxon>Pseudomonadati</taxon>
        <taxon>Planctomycetota</taxon>
        <taxon>Planctomycetia</taxon>
        <taxon>Pirellulales</taxon>
        <taxon>Pirellulaceae</taxon>
        <taxon>Rosistilla</taxon>
    </lineage>
</organism>
<evidence type="ECO:0000313" key="2">
    <source>
        <dbReference type="EMBL" id="QDS91156.1"/>
    </source>
</evidence>
<dbReference type="Proteomes" id="UP000319557">
    <property type="component" value="Chromosome"/>
</dbReference>
<dbReference type="EMBL" id="CP036261">
    <property type="protein sequence ID" value="QDS91156.1"/>
    <property type="molecule type" value="Genomic_DNA"/>
</dbReference>
<dbReference type="Gene3D" id="2.60.120.650">
    <property type="entry name" value="Cupin"/>
    <property type="match status" value="1"/>
</dbReference>
<gene>
    <name evidence="2" type="ORF">EC9_53760</name>
</gene>
<dbReference type="PROSITE" id="PS51184">
    <property type="entry name" value="JMJC"/>
    <property type="match status" value="1"/>
</dbReference>
<evidence type="ECO:0000313" key="3">
    <source>
        <dbReference type="Proteomes" id="UP000319557"/>
    </source>
</evidence>
<dbReference type="PANTHER" id="PTHR12461:SF105">
    <property type="entry name" value="HYPOXIA-INDUCIBLE FACTOR 1-ALPHA INHIBITOR"/>
    <property type="match status" value="1"/>
</dbReference>
<dbReference type="SMART" id="SM00558">
    <property type="entry name" value="JmjC"/>
    <property type="match status" value="1"/>
</dbReference>
<dbReference type="InterPro" id="IPR041667">
    <property type="entry name" value="Cupin_8"/>
</dbReference>